<evidence type="ECO:0000313" key="3">
    <source>
        <dbReference type="EMBL" id="MFC0547905.1"/>
    </source>
</evidence>
<accession>A0ABV6N770</accession>
<dbReference type="NCBIfam" id="TIGR03930">
    <property type="entry name" value="WXG100_ESAT6"/>
    <property type="match status" value="1"/>
</dbReference>
<comment type="caution">
    <text evidence="3">The sequence shown here is derived from an EMBL/GenBank/DDBJ whole genome shotgun (WGS) entry which is preliminary data.</text>
</comment>
<dbReference type="InterPro" id="IPR010310">
    <property type="entry name" value="T7SS_ESAT-6-like"/>
</dbReference>
<feature type="compositionally biased region" description="Polar residues" evidence="2">
    <location>
        <begin position="1"/>
        <end position="10"/>
    </location>
</feature>
<evidence type="ECO:0000313" key="4">
    <source>
        <dbReference type="Proteomes" id="UP001589810"/>
    </source>
</evidence>
<keyword evidence="4" id="KW-1185">Reference proteome</keyword>
<dbReference type="EMBL" id="JBHLUD010000015">
    <property type="protein sequence ID" value="MFC0547905.1"/>
    <property type="molecule type" value="Genomic_DNA"/>
</dbReference>
<dbReference type="InterPro" id="IPR036689">
    <property type="entry name" value="ESAT-6-like_sf"/>
</dbReference>
<dbReference type="Pfam" id="PF06013">
    <property type="entry name" value="WXG100"/>
    <property type="match status" value="1"/>
</dbReference>
<organism evidence="3 4">
    <name type="scientific">Kutzneria chonburiensis</name>
    <dbReference type="NCBI Taxonomy" id="1483604"/>
    <lineage>
        <taxon>Bacteria</taxon>
        <taxon>Bacillati</taxon>
        <taxon>Actinomycetota</taxon>
        <taxon>Actinomycetes</taxon>
        <taxon>Pseudonocardiales</taxon>
        <taxon>Pseudonocardiaceae</taxon>
        <taxon>Kutzneria</taxon>
    </lineage>
</organism>
<dbReference type="SUPFAM" id="SSF140453">
    <property type="entry name" value="EsxAB dimer-like"/>
    <property type="match status" value="1"/>
</dbReference>
<comment type="similarity">
    <text evidence="1">Belongs to the WXG100 family.</text>
</comment>
<dbReference type="Gene3D" id="1.10.287.1060">
    <property type="entry name" value="ESAT-6-like"/>
    <property type="match status" value="1"/>
</dbReference>
<protein>
    <recommendedName>
        <fullName evidence="1">ESAT-6-like protein</fullName>
    </recommendedName>
</protein>
<feature type="region of interest" description="Disordered" evidence="2">
    <location>
        <begin position="86"/>
        <end position="110"/>
    </location>
</feature>
<name>A0ABV6N770_9PSEU</name>
<evidence type="ECO:0000256" key="2">
    <source>
        <dbReference type="SAM" id="MobiDB-lite"/>
    </source>
</evidence>
<proteinExistence type="inferred from homology"/>
<feature type="region of interest" description="Disordered" evidence="2">
    <location>
        <begin position="1"/>
        <end position="25"/>
    </location>
</feature>
<gene>
    <name evidence="3" type="ORF">ACFFH7_40815</name>
</gene>
<dbReference type="RefSeq" id="WP_273938250.1">
    <property type="nucleotide sequence ID" value="NZ_CP097263.1"/>
</dbReference>
<sequence length="110" mass="11875">MASYDGSNVDTDAMRGGARTISTTSNQIQGVRTKVDHTMQDLFVSWQSDAAVVFQDAMGAFDQTVQSIMVRLNRLSEDVVNAAQQYDHRDQDNTSGARNAAGAIGGLSNF</sequence>
<dbReference type="Proteomes" id="UP001589810">
    <property type="component" value="Unassembled WGS sequence"/>
</dbReference>
<reference evidence="3 4" key="1">
    <citation type="submission" date="2024-09" db="EMBL/GenBank/DDBJ databases">
        <authorList>
            <person name="Sun Q."/>
            <person name="Mori K."/>
        </authorList>
    </citation>
    <scope>NUCLEOTIDE SEQUENCE [LARGE SCALE GENOMIC DNA]</scope>
    <source>
        <strain evidence="3 4">TBRC 1432</strain>
    </source>
</reference>
<evidence type="ECO:0000256" key="1">
    <source>
        <dbReference type="RuleBase" id="RU362001"/>
    </source>
</evidence>